<dbReference type="SUPFAM" id="SSF51735">
    <property type="entry name" value="NAD(P)-binding Rossmann-fold domains"/>
    <property type="match status" value="1"/>
</dbReference>
<dbReference type="EMBL" id="ACJN02000002">
    <property type="protein sequence ID" value="EFI34217.1"/>
    <property type="molecule type" value="Genomic_DNA"/>
</dbReference>
<keyword evidence="3" id="KW-1185">Reference proteome</keyword>
<dbReference type="InterPro" id="IPR036291">
    <property type="entry name" value="NAD(P)-bd_dom_sf"/>
</dbReference>
<evidence type="ECO:0000259" key="1">
    <source>
        <dbReference type="Pfam" id="PF16363"/>
    </source>
</evidence>
<dbReference type="InterPro" id="IPR013445">
    <property type="entry name" value="CDP_4_6_deHydtase"/>
</dbReference>
<dbReference type="InterPro" id="IPR016040">
    <property type="entry name" value="NAD(P)-bd_dom"/>
</dbReference>
<dbReference type="eggNOG" id="COG0451">
    <property type="taxonomic scope" value="Bacteria"/>
</dbReference>
<dbReference type="Gene3D" id="3.40.50.720">
    <property type="entry name" value="NAD(P)-binding Rossmann-like Domain"/>
    <property type="match status" value="1"/>
</dbReference>
<dbReference type="AlphaFoldDB" id="D6SN91"/>
<protein>
    <submittedName>
        <fullName evidence="2">CDP-glucose 4,6-dehydratase</fullName>
    </submittedName>
</protein>
<gene>
    <name evidence="2" type="ORF">Dthio_PD1568</name>
</gene>
<reference evidence="2" key="1">
    <citation type="submission" date="2010-05" db="EMBL/GenBank/DDBJ databases">
        <title>The draft genome of Desulfonatronospira thiodismutans ASO3-1.</title>
        <authorList>
            <consortium name="US DOE Joint Genome Institute (JGI-PGF)"/>
            <person name="Lucas S."/>
            <person name="Copeland A."/>
            <person name="Lapidus A."/>
            <person name="Cheng J.-F."/>
            <person name="Bruce D."/>
            <person name="Goodwin L."/>
            <person name="Pitluck S."/>
            <person name="Chertkov O."/>
            <person name="Brettin T."/>
            <person name="Detter J.C."/>
            <person name="Han C."/>
            <person name="Land M.L."/>
            <person name="Hauser L."/>
            <person name="Kyrpides N."/>
            <person name="Mikhailova N."/>
            <person name="Muyzer G."/>
            <person name="Woyke T."/>
        </authorList>
    </citation>
    <scope>NUCLEOTIDE SEQUENCE [LARGE SCALE GENOMIC DNA]</scope>
    <source>
        <strain evidence="2">ASO3-1</strain>
    </source>
</reference>
<evidence type="ECO:0000313" key="2">
    <source>
        <dbReference type="EMBL" id="EFI34217.1"/>
    </source>
</evidence>
<organism evidence="2 3">
    <name type="scientific">Desulfonatronospira thiodismutans ASO3-1</name>
    <dbReference type="NCBI Taxonomy" id="555779"/>
    <lineage>
        <taxon>Bacteria</taxon>
        <taxon>Pseudomonadati</taxon>
        <taxon>Thermodesulfobacteriota</taxon>
        <taxon>Desulfovibrionia</taxon>
        <taxon>Desulfovibrionales</taxon>
        <taxon>Desulfonatronovibrionaceae</taxon>
        <taxon>Desulfonatronospira</taxon>
    </lineage>
</organism>
<dbReference type="Gene3D" id="3.90.25.10">
    <property type="entry name" value="UDP-galactose 4-epimerase, domain 1"/>
    <property type="match status" value="1"/>
</dbReference>
<accession>D6SN91</accession>
<dbReference type="Proteomes" id="UP000005496">
    <property type="component" value="Unassembled WGS sequence"/>
</dbReference>
<comment type="caution">
    <text evidence="2">The sequence shown here is derived from an EMBL/GenBank/DDBJ whole genome shotgun (WGS) entry which is preliminary data.</text>
</comment>
<dbReference type="Pfam" id="PF16363">
    <property type="entry name" value="GDP_Man_Dehyd"/>
    <property type="match status" value="1"/>
</dbReference>
<proteinExistence type="predicted"/>
<evidence type="ECO:0000313" key="3">
    <source>
        <dbReference type="Proteomes" id="UP000005496"/>
    </source>
</evidence>
<name>D6SN91_9BACT</name>
<feature type="domain" description="NAD(P)-binding" evidence="1">
    <location>
        <begin position="12"/>
        <end position="326"/>
    </location>
</feature>
<dbReference type="NCBIfam" id="TIGR02622">
    <property type="entry name" value="CDP_4_6_dhtase"/>
    <property type="match status" value="1"/>
</dbReference>
<dbReference type="PANTHER" id="PTHR43000">
    <property type="entry name" value="DTDP-D-GLUCOSE 4,6-DEHYDRATASE-RELATED"/>
    <property type="match status" value="1"/>
</dbReference>
<sequence>MFNDIYAGRRVLVTGHTGFKGSWLCLWLEMLGAKTFGFALEPETDLSHFYLSKPEVLCRTADIRSLQEIREAVKYARPDVIFHLAAQPLVRRSYFAPLETLHTNVMGTANLLEACRHIDSVRAIINITSDKCYEDQGNGRGCMENDPMGGSDPYSASKGCAELVIRAYRDSYFPVHTYGANHHTLVASARAGNVIGGGDWGADRLLPDIIRAAAAKKQLKVRNPGHIRPWQHVLDPLCGYLILGKYLLEGRSEYAGAWNFGPAGDTRVTVASIVEMVQNHWDDFSYTFAHETEPLPETATLHLDSSRARKSLNWEPVWDVSDSVQKTVDWYRSFYHNGGILSRKQLQDYCLEAERTGACWVERSGSEGPGV</sequence>